<dbReference type="RefSeq" id="WP_053230428.1">
    <property type="nucleotide sequence ID" value="NZ_CP011125.1"/>
</dbReference>
<proteinExistence type="predicted"/>
<evidence type="ECO:0000313" key="3">
    <source>
        <dbReference type="Proteomes" id="UP000034883"/>
    </source>
</evidence>
<protein>
    <recommendedName>
        <fullName evidence="1">GPI inositol-deacylase PGAP1-like alpha/beta domain-containing protein</fullName>
    </recommendedName>
</protein>
<evidence type="ECO:0000259" key="1">
    <source>
        <dbReference type="Pfam" id="PF07819"/>
    </source>
</evidence>
<dbReference type="OrthoDB" id="556502at2"/>
<name>A0A0F6VYV3_9BACT</name>
<dbReference type="GO" id="GO:0016788">
    <property type="term" value="F:hydrolase activity, acting on ester bonds"/>
    <property type="evidence" value="ECO:0007669"/>
    <property type="project" value="InterPro"/>
</dbReference>
<dbReference type="InterPro" id="IPR012908">
    <property type="entry name" value="PGAP1-ab_dom-like"/>
</dbReference>
<dbReference type="Proteomes" id="UP000034883">
    <property type="component" value="Chromosome"/>
</dbReference>
<accession>A0A0F6VYV3</accession>
<dbReference type="KEGG" id="samy:DB32_000088"/>
<dbReference type="Gene3D" id="3.40.50.1820">
    <property type="entry name" value="alpha/beta hydrolase"/>
    <property type="match status" value="1"/>
</dbReference>
<organism evidence="2 3">
    <name type="scientific">Sandaracinus amylolyticus</name>
    <dbReference type="NCBI Taxonomy" id="927083"/>
    <lineage>
        <taxon>Bacteria</taxon>
        <taxon>Pseudomonadati</taxon>
        <taxon>Myxococcota</taxon>
        <taxon>Polyangia</taxon>
        <taxon>Polyangiales</taxon>
        <taxon>Sandaracinaceae</taxon>
        <taxon>Sandaracinus</taxon>
    </lineage>
</organism>
<dbReference type="Pfam" id="PF07819">
    <property type="entry name" value="PGAP1"/>
    <property type="match status" value="1"/>
</dbReference>
<dbReference type="AlphaFoldDB" id="A0A0F6VYV3"/>
<sequence length="434" mass="46974">MRRWRGLKALVHDAVDATTELVEEGHESTSRTVMRVLGAIEPLAEPARAVDEVRRVTTHGVLATIRAVNRAVEVVTDVGLDAAEHAVRMKGLPLEDPAVPMRSDALRTMRGIGDAAMGVVNGAIGDRLHARSNGLDLGMQLRHADAYLPLDAPVDRDAVARVLEGATPKVAVLVHGLMATEWSWCLESEAYWGDPAASFGTLLARDLGYTPIFARYNTGRHVSENGRRLAGEIARLVDAYPVPIEEIVLIGHSMGGLVVRSACHYASEEGLLWTAKVKRVISLGSPHHGAPLERVGLVAARVLGAIDTPGTRIPARLIEARSAGIKDLGRGKLVDEDWLGRDPDALRDDACREIPLLDHAAYHFLSATITADRDHLVAKVIGDLLVLSPSACGERLTHRTFPIDVQHFGGVLHHQLQNHPAVYEQVRRVCAGDA</sequence>
<keyword evidence="3" id="KW-1185">Reference proteome</keyword>
<dbReference type="STRING" id="927083.DB32_000088"/>
<dbReference type="SUPFAM" id="SSF53474">
    <property type="entry name" value="alpha/beta-Hydrolases"/>
    <property type="match status" value="1"/>
</dbReference>
<dbReference type="EMBL" id="CP011125">
    <property type="protein sequence ID" value="AKF02940.1"/>
    <property type="molecule type" value="Genomic_DNA"/>
</dbReference>
<reference evidence="2 3" key="1">
    <citation type="submission" date="2015-03" db="EMBL/GenBank/DDBJ databases">
        <title>Genome assembly of Sandaracinus amylolyticus DSM 53668.</title>
        <authorList>
            <person name="Sharma G."/>
            <person name="Subramanian S."/>
        </authorList>
    </citation>
    <scope>NUCLEOTIDE SEQUENCE [LARGE SCALE GENOMIC DNA]</scope>
    <source>
        <strain evidence="2 3">DSM 53668</strain>
    </source>
</reference>
<dbReference type="InterPro" id="IPR029058">
    <property type="entry name" value="AB_hydrolase_fold"/>
</dbReference>
<gene>
    <name evidence="2" type="ORF">DB32_000088</name>
</gene>
<evidence type="ECO:0000313" key="2">
    <source>
        <dbReference type="EMBL" id="AKF02940.1"/>
    </source>
</evidence>
<feature type="domain" description="GPI inositol-deacylase PGAP1-like alpha/beta" evidence="1">
    <location>
        <begin position="219"/>
        <end position="293"/>
    </location>
</feature>